<proteinExistence type="predicted"/>
<evidence type="ECO:0000259" key="1">
    <source>
        <dbReference type="PROSITE" id="PS50011"/>
    </source>
</evidence>
<dbReference type="Pfam" id="PF00069">
    <property type="entry name" value="Pkinase"/>
    <property type="match status" value="1"/>
</dbReference>
<sequence length="182" mass="20988">MIKAFTLATWPPKISILYGGNALYGAGNIFDERRVRAGILKKMRRIPKSGLVLVRDEDLSHLPPEIFQGYDAKKLDMWVLAVLLFELLTGEKLYRIPSPYDLSFQYFIWAGGLTNITPNDAQHLLQQPMLREVAFLEENYVRKMSPELKELFENTLCVEASERWGVDQVLDSEWLNTHSQND</sequence>
<feature type="domain" description="Protein kinase" evidence="1">
    <location>
        <begin position="1"/>
        <end position="175"/>
    </location>
</feature>
<comment type="caution">
    <text evidence="2">The sequence shown here is derived from an EMBL/GenBank/DDBJ whole genome shotgun (WGS) entry which is preliminary data.</text>
</comment>
<dbReference type="Gene3D" id="1.10.510.10">
    <property type="entry name" value="Transferase(Phosphotransferase) domain 1"/>
    <property type="match status" value="1"/>
</dbReference>
<dbReference type="InterPro" id="IPR000719">
    <property type="entry name" value="Prot_kinase_dom"/>
</dbReference>
<accession>A0AAD2CDK9</accession>
<gene>
    <name evidence="2" type="ORF">CYCCA115_LOCUS22</name>
</gene>
<dbReference type="GO" id="GO:0004672">
    <property type="term" value="F:protein kinase activity"/>
    <property type="evidence" value="ECO:0007669"/>
    <property type="project" value="InterPro"/>
</dbReference>
<dbReference type="AlphaFoldDB" id="A0AAD2CDK9"/>
<keyword evidence="3" id="KW-1185">Reference proteome</keyword>
<name>A0AAD2CDK9_9STRA</name>
<protein>
    <recommendedName>
        <fullName evidence="1">Protein kinase domain-containing protein</fullName>
    </recommendedName>
</protein>
<dbReference type="GO" id="GO:0005524">
    <property type="term" value="F:ATP binding"/>
    <property type="evidence" value="ECO:0007669"/>
    <property type="project" value="InterPro"/>
</dbReference>
<evidence type="ECO:0000313" key="2">
    <source>
        <dbReference type="EMBL" id="CAJ1888919.1"/>
    </source>
</evidence>
<dbReference type="SUPFAM" id="SSF56112">
    <property type="entry name" value="Protein kinase-like (PK-like)"/>
    <property type="match status" value="1"/>
</dbReference>
<evidence type="ECO:0000313" key="3">
    <source>
        <dbReference type="Proteomes" id="UP001295423"/>
    </source>
</evidence>
<organism evidence="2 3">
    <name type="scientific">Cylindrotheca closterium</name>
    <dbReference type="NCBI Taxonomy" id="2856"/>
    <lineage>
        <taxon>Eukaryota</taxon>
        <taxon>Sar</taxon>
        <taxon>Stramenopiles</taxon>
        <taxon>Ochrophyta</taxon>
        <taxon>Bacillariophyta</taxon>
        <taxon>Bacillariophyceae</taxon>
        <taxon>Bacillariophycidae</taxon>
        <taxon>Bacillariales</taxon>
        <taxon>Bacillariaceae</taxon>
        <taxon>Cylindrotheca</taxon>
    </lineage>
</organism>
<dbReference type="InterPro" id="IPR011009">
    <property type="entry name" value="Kinase-like_dom_sf"/>
</dbReference>
<reference evidence="2" key="1">
    <citation type="submission" date="2023-08" db="EMBL/GenBank/DDBJ databases">
        <authorList>
            <person name="Audoor S."/>
            <person name="Bilcke G."/>
        </authorList>
    </citation>
    <scope>NUCLEOTIDE SEQUENCE</scope>
</reference>
<dbReference type="EMBL" id="CAKOGP040000001">
    <property type="protein sequence ID" value="CAJ1888919.1"/>
    <property type="molecule type" value="Genomic_DNA"/>
</dbReference>
<dbReference type="Proteomes" id="UP001295423">
    <property type="component" value="Unassembled WGS sequence"/>
</dbReference>
<dbReference type="PROSITE" id="PS50011">
    <property type="entry name" value="PROTEIN_KINASE_DOM"/>
    <property type="match status" value="1"/>
</dbReference>